<comment type="caution">
    <text evidence="1">The sequence shown here is derived from an EMBL/GenBank/DDBJ whole genome shotgun (WGS) entry which is preliminary data.</text>
</comment>
<reference evidence="1 2" key="1">
    <citation type="submission" date="2020-09" db="EMBL/GenBank/DDBJ databases">
        <title>Isolation and identification of active actinomycetes.</title>
        <authorList>
            <person name="Li X."/>
        </authorList>
    </citation>
    <scope>NUCLEOTIDE SEQUENCE [LARGE SCALE GENOMIC DNA]</scope>
    <source>
        <strain evidence="1 2">NEAU-LLC</strain>
    </source>
</reference>
<organism evidence="1 2">
    <name type="scientific">Microbacterium helvum</name>
    <dbReference type="NCBI Taxonomy" id="2773713"/>
    <lineage>
        <taxon>Bacteria</taxon>
        <taxon>Bacillati</taxon>
        <taxon>Actinomycetota</taxon>
        <taxon>Actinomycetes</taxon>
        <taxon>Micrococcales</taxon>
        <taxon>Microbacteriaceae</taxon>
        <taxon>Microbacterium</taxon>
    </lineage>
</organism>
<keyword evidence="2" id="KW-1185">Reference proteome</keyword>
<proteinExistence type="predicted"/>
<dbReference type="RefSeq" id="WP_191171584.1">
    <property type="nucleotide sequence ID" value="NZ_JACXZS010000005.1"/>
</dbReference>
<gene>
    <name evidence="1" type="ORF">IF188_09710</name>
</gene>
<sequence length="87" mass="9277">MMRPDVDELEVRNMAVPRPAPLDAEWAIAALSLGGMPLDLAADLLRAMGAGLDDAGFEAFFRNDTGFRVLYARRKPLTSAKGGPSGS</sequence>
<name>A0ABR8NMU4_9MICO</name>
<evidence type="ECO:0000313" key="1">
    <source>
        <dbReference type="EMBL" id="MBD3941970.1"/>
    </source>
</evidence>
<dbReference type="Proteomes" id="UP000598426">
    <property type="component" value="Unassembled WGS sequence"/>
</dbReference>
<evidence type="ECO:0000313" key="2">
    <source>
        <dbReference type="Proteomes" id="UP000598426"/>
    </source>
</evidence>
<accession>A0ABR8NMU4</accession>
<protein>
    <submittedName>
        <fullName evidence="1">Uncharacterized protein</fullName>
    </submittedName>
</protein>
<dbReference type="EMBL" id="JACXZS010000005">
    <property type="protein sequence ID" value="MBD3941970.1"/>
    <property type="molecule type" value="Genomic_DNA"/>
</dbReference>